<dbReference type="Gene3D" id="1.25.40.420">
    <property type="match status" value="1"/>
</dbReference>
<dbReference type="InterPro" id="IPR011705">
    <property type="entry name" value="BACK"/>
</dbReference>
<keyword evidence="4" id="KW-1185">Reference proteome</keyword>
<accession>A0A448WLA8</accession>
<comment type="caution">
    <text evidence="3">The sequence shown here is derived from an EMBL/GenBank/DDBJ whole genome shotgun (WGS) entry which is preliminary data.</text>
</comment>
<feature type="region of interest" description="Disordered" evidence="1">
    <location>
        <begin position="136"/>
        <end position="177"/>
    </location>
</feature>
<feature type="region of interest" description="Disordered" evidence="1">
    <location>
        <begin position="1"/>
        <end position="20"/>
    </location>
</feature>
<name>A0A448WLA8_9PLAT</name>
<reference evidence="3" key="1">
    <citation type="submission" date="2018-11" db="EMBL/GenBank/DDBJ databases">
        <authorList>
            <consortium name="Pathogen Informatics"/>
        </authorList>
    </citation>
    <scope>NUCLEOTIDE SEQUENCE</scope>
</reference>
<evidence type="ECO:0000313" key="3">
    <source>
        <dbReference type="EMBL" id="VEL14673.1"/>
    </source>
</evidence>
<dbReference type="EMBL" id="CAAALY010021942">
    <property type="protein sequence ID" value="VEL14673.1"/>
    <property type="molecule type" value="Genomic_DNA"/>
</dbReference>
<dbReference type="Pfam" id="PF07707">
    <property type="entry name" value="BACK"/>
    <property type="match status" value="1"/>
</dbReference>
<feature type="domain" description="BACK" evidence="2">
    <location>
        <begin position="19"/>
        <end position="61"/>
    </location>
</feature>
<feature type="compositionally biased region" description="Basic and acidic residues" evidence="1">
    <location>
        <begin position="159"/>
        <end position="168"/>
    </location>
</feature>
<dbReference type="AlphaFoldDB" id="A0A448WLA8"/>
<organism evidence="3 4">
    <name type="scientific">Protopolystoma xenopodis</name>
    <dbReference type="NCBI Taxonomy" id="117903"/>
    <lineage>
        <taxon>Eukaryota</taxon>
        <taxon>Metazoa</taxon>
        <taxon>Spiralia</taxon>
        <taxon>Lophotrochozoa</taxon>
        <taxon>Platyhelminthes</taxon>
        <taxon>Monogenea</taxon>
        <taxon>Polyopisthocotylea</taxon>
        <taxon>Polystomatidea</taxon>
        <taxon>Polystomatidae</taxon>
        <taxon>Protopolystoma</taxon>
    </lineage>
</organism>
<evidence type="ECO:0000259" key="2">
    <source>
        <dbReference type="Pfam" id="PF07707"/>
    </source>
</evidence>
<protein>
    <recommendedName>
        <fullName evidence="2">BACK domain-containing protein</fullName>
    </recommendedName>
</protein>
<gene>
    <name evidence="3" type="ORF">PXEA_LOCUS8113</name>
</gene>
<sequence>MMSYPKLASIKSNPASKSDPEFMELTSDQLEGFLSVDHLAGEEADILNALVSWVSHNPDFRVPLTVIPVAGSTDSLNIIGNDCLGNSGTAGGERGVCRLLKYIRYGLISEVHLKTLVLKDEVEKLSQLMHRKGPKNTSILLPVNPGSEALQQSTPSDEEFTKTSHEETSINPGQDESDGYDALSVGASLDPSYCKEAGNRSIDVDQIRLQHSQNDRWLVRFLSRALTYHMLPIQEKCRHSSRISLPRLCREVSKSSLYYNS</sequence>
<evidence type="ECO:0000256" key="1">
    <source>
        <dbReference type="SAM" id="MobiDB-lite"/>
    </source>
</evidence>
<evidence type="ECO:0000313" key="4">
    <source>
        <dbReference type="Proteomes" id="UP000784294"/>
    </source>
</evidence>
<dbReference type="Proteomes" id="UP000784294">
    <property type="component" value="Unassembled WGS sequence"/>
</dbReference>
<proteinExistence type="predicted"/>